<comment type="similarity">
    <text evidence="1 6">Belongs to the FMO family.</text>
</comment>
<dbReference type="GO" id="GO:0004499">
    <property type="term" value="F:N,N-dimethylaniline monooxygenase activity"/>
    <property type="evidence" value="ECO:0007669"/>
    <property type="project" value="InterPro"/>
</dbReference>
<dbReference type="PRINTS" id="PR00411">
    <property type="entry name" value="PNDRDTASEI"/>
</dbReference>
<comment type="cofactor">
    <cofactor evidence="6">
        <name>FAD</name>
        <dbReference type="ChEBI" id="CHEBI:57692"/>
    </cofactor>
</comment>
<evidence type="ECO:0000256" key="1">
    <source>
        <dbReference type="ARBA" id="ARBA00009183"/>
    </source>
</evidence>
<protein>
    <recommendedName>
        <fullName evidence="6">Flavin-containing monooxygenase</fullName>
        <ecNumber evidence="6">1.-.-.-</ecNumber>
    </recommendedName>
</protein>
<reference evidence="7 8" key="1">
    <citation type="submission" date="2024-04" db="EMBL/GenBank/DDBJ databases">
        <title>The reference genome of an endangered Asteraceae, Deinandra increscens subsp. villosa, native to the Central Coast of California.</title>
        <authorList>
            <person name="Guilliams M."/>
            <person name="Hasenstab-Lehman K."/>
            <person name="Meyer R."/>
            <person name="Mcevoy S."/>
        </authorList>
    </citation>
    <scope>NUCLEOTIDE SEQUENCE [LARGE SCALE GENOMIC DNA]</scope>
    <source>
        <tissue evidence="7">Leaf</tissue>
    </source>
</reference>
<dbReference type="SUPFAM" id="SSF51905">
    <property type="entry name" value="FAD/NAD(P)-binding domain"/>
    <property type="match status" value="2"/>
</dbReference>
<dbReference type="FunFam" id="3.50.50.60:FF:000403">
    <property type="entry name" value="Flavin-containing monooxygenase"/>
    <property type="match status" value="1"/>
</dbReference>
<dbReference type="GO" id="GO:0050661">
    <property type="term" value="F:NADP binding"/>
    <property type="evidence" value="ECO:0007669"/>
    <property type="project" value="InterPro"/>
</dbReference>
<keyword evidence="8" id="KW-1185">Reference proteome</keyword>
<comment type="caution">
    <text evidence="7">The sequence shown here is derived from an EMBL/GenBank/DDBJ whole genome shotgun (WGS) entry which is preliminary data.</text>
</comment>
<sequence length="529" mass="59555">MDKKQIAIIGAGVAGLLACKNCLSKGFNPIVFESGPDIGGVWARTIKSTRLQIPKPMYQFSDFPWPDSVTDDFPTQKQMINYIHSYATHFNLTPHINFHSLVKQISYDGPSSEKWTSLWNGTGEAFPPEGKWNVTVENTQTATTKVYTVDFVILCVGRFKDVPNLPEFPAGKGPEVFRGRAVHSQTFAEMDHDAAEELVKGKRVVVVGFGKSGLDIARECSTINAKLPDFTTGSRKAGLEYPCTIVYRTDHWKLANWFPMGIPFMNILFSRFTVLLVHKPGESLLLSLLATLLTPVRWAFWKLAETHAKMTLPLSKFNMVPQHSLLKDANSGLIMYMPDPDNFFDAVKKGSIKLQKSQHFTFSEKGISIEDNKKEIEADVVIFATGFNGVEKIKNLFESSTFGHFITDTPRVGLYRESIHPRIPQLAVIGFSDGISALYTSEMSSRWVAALLEGAFKLPSINEMQKEIVRWDEYMKQATGEYHYRSFLGALEIWYNDQLCKDMGVNPMRKKGLLANLFQAYGPMDYAHI</sequence>
<keyword evidence="5 6" id="KW-0560">Oxidoreductase</keyword>
<dbReference type="Gene3D" id="3.50.50.60">
    <property type="entry name" value="FAD/NAD(P)-binding domain"/>
    <property type="match status" value="2"/>
</dbReference>
<gene>
    <name evidence="7" type="ORF">SSX86_004422</name>
</gene>
<dbReference type="InterPro" id="IPR050346">
    <property type="entry name" value="FMO-like"/>
</dbReference>
<dbReference type="FunFam" id="3.50.50.60:FF:000169">
    <property type="entry name" value="Flavin-containing monooxygenase"/>
    <property type="match status" value="1"/>
</dbReference>
<dbReference type="PIRSF" id="PIRSF000332">
    <property type="entry name" value="FMO"/>
    <property type="match status" value="1"/>
</dbReference>
<evidence type="ECO:0000256" key="5">
    <source>
        <dbReference type="ARBA" id="ARBA00023002"/>
    </source>
</evidence>
<dbReference type="EC" id="1.-.-.-" evidence="6"/>
<evidence type="ECO:0000256" key="6">
    <source>
        <dbReference type="RuleBase" id="RU361177"/>
    </source>
</evidence>
<dbReference type="GO" id="GO:0050660">
    <property type="term" value="F:flavin adenine dinucleotide binding"/>
    <property type="evidence" value="ECO:0007669"/>
    <property type="project" value="InterPro"/>
</dbReference>
<evidence type="ECO:0000313" key="8">
    <source>
        <dbReference type="Proteomes" id="UP001408789"/>
    </source>
</evidence>
<dbReference type="InterPro" id="IPR020946">
    <property type="entry name" value="Flavin_mOase-like"/>
</dbReference>
<organism evidence="7 8">
    <name type="scientific">Deinandra increscens subsp. villosa</name>
    <dbReference type="NCBI Taxonomy" id="3103831"/>
    <lineage>
        <taxon>Eukaryota</taxon>
        <taxon>Viridiplantae</taxon>
        <taxon>Streptophyta</taxon>
        <taxon>Embryophyta</taxon>
        <taxon>Tracheophyta</taxon>
        <taxon>Spermatophyta</taxon>
        <taxon>Magnoliopsida</taxon>
        <taxon>eudicotyledons</taxon>
        <taxon>Gunneridae</taxon>
        <taxon>Pentapetalae</taxon>
        <taxon>asterids</taxon>
        <taxon>campanulids</taxon>
        <taxon>Asterales</taxon>
        <taxon>Asteraceae</taxon>
        <taxon>Asteroideae</taxon>
        <taxon>Heliantheae alliance</taxon>
        <taxon>Madieae</taxon>
        <taxon>Madiinae</taxon>
        <taxon>Deinandra</taxon>
    </lineage>
</organism>
<accession>A0AAP0DRX0</accession>
<keyword evidence="2 6" id="KW-0285">Flavoprotein</keyword>
<keyword evidence="6" id="KW-0503">Monooxygenase</keyword>
<dbReference type="InterPro" id="IPR000960">
    <property type="entry name" value="Flavin_mOase"/>
</dbReference>
<proteinExistence type="inferred from homology"/>
<name>A0AAP0DRX0_9ASTR</name>
<dbReference type="PROSITE" id="PS51257">
    <property type="entry name" value="PROKAR_LIPOPROTEIN"/>
    <property type="match status" value="1"/>
</dbReference>
<dbReference type="Pfam" id="PF00743">
    <property type="entry name" value="FMO-like"/>
    <property type="match status" value="1"/>
</dbReference>
<keyword evidence="3 6" id="KW-0274">FAD</keyword>
<dbReference type="Proteomes" id="UP001408789">
    <property type="component" value="Unassembled WGS sequence"/>
</dbReference>
<evidence type="ECO:0000256" key="4">
    <source>
        <dbReference type="ARBA" id="ARBA00022857"/>
    </source>
</evidence>
<evidence type="ECO:0000256" key="3">
    <source>
        <dbReference type="ARBA" id="ARBA00022827"/>
    </source>
</evidence>
<dbReference type="AlphaFoldDB" id="A0AAP0DRX0"/>
<dbReference type="InterPro" id="IPR036188">
    <property type="entry name" value="FAD/NAD-bd_sf"/>
</dbReference>
<dbReference type="EMBL" id="JBCNJP010000007">
    <property type="protein sequence ID" value="KAK9076089.1"/>
    <property type="molecule type" value="Genomic_DNA"/>
</dbReference>
<keyword evidence="4" id="KW-0521">NADP</keyword>
<evidence type="ECO:0000256" key="2">
    <source>
        <dbReference type="ARBA" id="ARBA00022630"/>
    </source>
</evidence>
<dbReference type="PANTHER" id="PTHR23023">
    <property type="entry name" value="DIMETHYLANILINE MONOOXYGENASE"/>
    <property type="match status" value="1"/>
</dbReference>
<evidence type="ECO:0000313" key="7">
    <source>
        <dbReference type="EMBL" id="KAK9076089.1"/>
    </source>
</evidence>